<dbReference type="SUPFAM" id="SSF48498">
    <property type="entry name" value="Tetracyclin repressor-like, C-terminal domain"/>
    <property type="match status" value="1"/>
</dbReference>
<evidence type="ECO:0000256" key="4">
    <source>
        <dbReference type="PROSITE-ProRule" id="PRU00335"/>
    </source>
</evidence>
<protein>
    <submittedName>
        <fullName evidence="6">TetR/AcrR family transcriptional regulator</fullName>
    </submittedName>
</protein>
<dbReference type="InterPro" id="IPR009057">
    <property type="entry name" value="Homeodomain-like_sf"/>
</dbReference>
<name>A0ABV8LAA6_9NOCA</name>
<sequence length="209" mass="22525">MLTNRTSSAKARRKQAAANLMVALRELLEEGTAFSDITIQQITERGGVSRPAFYSHFVDKNELLSRLVVDALAPVTARMSEQMGEWPSGPAHMPTALRAAIEYLEPHRVVIAAFLEVANYDADVAAALHASVTAFRGELTQRIHRQQQAGVALGGDASTIALALSALAIEMVREFVNGANGVDAQRWVEIMSLVWGRVVYGDQAGPVAG</sequence>
<dbReference type="Pfam" id="PF00440">
    <property type="entry name" value="TetR_N"/>
    <property type="match status" value="1"/>
</dbReference>
<keyword evidence="3" id="KW-0804">Transcription</keyword>
<dbReference type="Proteomes" id="UP001595767">
    <property type="component" value="Unassembled WGS sequence"/>
</dbReference>
<reference evidence="7" key="1">
    <citation type="journal article" date="2019" name="Int. J. Syst. Evol. Microbiol.">
        <title>The Global Catalogue of Microorganisms (GCM) 10K type strain sequencing project: providing services to taxonomists for standard genome sequencing and annotation.</title>
        <authorList>
            <consortium name="The Broad Institute Genomics Platform"/>
            <consortium name="The Broad Institute Genome Sequencing Center for Infectious Disease"/>
            <person name="Wu L."/>
            <person name="Ma J."/>
        </authorList>
    </citation>
    <scope>NUCLEOTIDE SEQUENCE [LARGE SCALE GENOMIC DNA]</scope>
    <source>
        <strain evidence="7">CGMCC 4.7204</strain>
    </source>
</reference>
<proteinExistence type="predicted"/>
<dbReference type="PANTHER" id="PTHR30055">
    <property type="entry name" value="HTH-TYPE TRANSCRIPTIONAL REGULATOR RUTR"/>
    <property type="match status" value="1"/>
</dbReference>
<dbReference type="InterPro" id="IPR036271">
    <property type="entry name" value="Tet_transcr_reg_TetR-rel_C_sf"/>
</dbReference>
<evidence type="ECO:0000256" key="1">
    <source>
        <dbReference type="ARBA" id="ARBA00023015"/>
    </source>
</evidence>
<keyword evidence="1" id="KW-0805">Transcription regulation</keyword>
<dbReference type="Gene3D" id="1.10.10.60">
    <property type="entry name" value="Homeodomain-like"/>
    <property type="match status" value="1"/>
</dbReference>
<dbReference type="PROSITE" id="PS50977">
    <property type="entry name" value="HTH_TETR_2"/>
    <property type="match status" value="1"/>
</dbReference>
<evidence type="ECO:0000313" key="6">
    <source>
        <dbReference type="EMBL" id="MFC4127446.1"/>
    </source>
</evidence>
<feature type="domain" description="HTH tetR-type" evidence="5">
    <location>
        <begin position="13"/>
        <end position="75"/>
    </location>
</feature>
<accession>A0ABV8LAA6</accession>
<comment type="caution">
    <text evidence="6">The sequence shown here is derived from an EMBL/GenBank/DDBJ whole genome shotgun (WGS) entry which is preliminary data.</text>
</comment>
<evidence type="ECO:0000313" key="7">
    <source>
        <dbReference type="Proteomes" id="UP001595767"/>
    </source>
</evidence>
<dbReference type="PANTHER" id="PTHR30055:SF234">
    <property type="entry name" value="HTH-TYPE TRANSCRIPTIONAL REGULATOR BETI"/>
    <property type="match status" value="1"/>
</dbReference>
<dbReference type="RefSeq" id="WP_378552837.1">
    <property type="nucleotide sequence ID" value="NZ_JBHSBA010000014.1"/>
</dbReference>
<dbReference type="Pfam" id="PF21313">
    <property type="entry name" value="EthR_C"/>
    <property type="match status" value="1"/>
</dbReference>
<evidence type="ECO:0000256" key="3">
    <source>
        <dbReference type="ARBA" id="ARBA00023163"/>
    </source>
</evidence>
<dbReference type="InterPro" id="IPR049397">
    <property type="entry name" value="EthR_C"/>
</dbReference>
<dbReference type="SUPFAM" id="SSF46689">
    <property type="entry name" value="Homeodomain-like"/>
    <property type="match status" value="1"/>
</dbReference>
<keyword evidence="7" id="KW-1185">Reference proteome</keyword>
<dbReference type="InterPro" id="IPR001647">
    <property type="entry name" value="HTH_TetR"/>
</dbReference>
<evidence type="ECO:0000256" key="2">
    <source>
        <dbReference type="ARBA" id="ARBA00023125"/>
    </source>
</evidence>
<evidence type="ECO:0000259" key="5">
    <source>
        <dbReference type="PROSITE" id="PS50977"/>
    </source>
</evidence>
<dbReference type="InterPro" id="IPR050109">
    <property type="entry name" value="HTH-type_TetR-like_transc_reg"/>
</dbReference>
<dbReference type="Gene3D" id="1.10.357.10">
    <property type="entry name" value="Tetracycline Repressor, domain 2"/>
    <property type="match status" value="1"/>
</dbReference>
<organism evidence="6 7">
    <name type="scientific">Nocardia rhizosphaerae</name>
    <dbReference type="NCBI Taxonomy" id="1691571"/>
    <lineage>
        <taxon>Bacteria</taxon>
        <taxon>Bacillati</taxon>
        <taxon>Actinomycetota</taxon>
        <taxon>Actinomycetes</taxon>
        <taxon>Mycobacteriales</taxon>
        <taxon>Nocardiaceae</taxon>
        <taxon>Nocardia</taxon>
    </lineage>
</organism>
<gene>
    <name evidence="6" type="ORF">ACFOW8_21180</name>
</gene>
<keyword evidence="2 4" id="KW-0238">DNA-binding</keyword>
<dbReference type="EMBL" id="JBHSBA010000014">
    <property type="protein sequence ID" value="MFC4127446.1"/>
    <property type="molecule type" value="Genomic_DNA"/>
</dbReference>
<feature type="DNA-binding region" description="H-T-H motif" evidence="4">
    <location>
        <begin position="38"/>
        <end position="57"/>
    </location>
</feature>